<dbReference type="OrthoDB" id="1696709at2"/>
<organism evidence="1 2">
    <name type="scientific">Vagococcus salmoninarum</name>
    <dbReference type="NCBI Taxonomy" id="2739"/>
    <lineage>
        <taxon>Bacteria</taxon>
        <taxon>Bacillati</taxon>
        <taxon>Bacillota</taxon>
        <taxon>Bacilli</taxon>
        <taxon>Lactobacillales</taxon>
        <taxon>Enterococcaceae</taxon>
        <taxon>Vagococcus</taxon>
    </lineage>
</organism>
<dbReference type="RefSeq" id="WP_126778935.1">
    <property type="nucleotide sequence ID" value="NZ_NGJU01000006.1"/>
</dbReference>
<accession>A0A429ZSJ8</accession>
<dbReference type="InterPro" id="IPR010064">
    <property type="entry name" value="HK97-gp10_tail"/>
</dbReference>
<comment type="caution">
    <text evidence="1">The sequence shown here is derived from an EMBL/GenBank/DDBJ whole genome shotgun (WGS) entry which is preliminary data.</text>
</comment>
<sequence>MGIKGTQLANEIAKSLRQYTSEVEKSLDELKGEVSKEAAEELKSSSPVGATGKYAKGWTVSKIGTSLVIHNKTDYQLTHLLENTHALRNGGRSKPLPHIGPVHDKVIEKFEREVEKRLSQ</sequence>
<dbReference type="GeneID" id="98567787"/>
<dbReference type="Proteomes" id="UP000287239">
    <property type="component" value="Unassembled WGS sequence"/>
</dbReference>
<reference evidence="1 2" key="1">
    <citation type="submission" date="2017-05" db="EMBL/GenBank/DDBJ databases">
        <title>Vagococcus spp. assemblies.</title>
        <authorList>
            <person name="Gulvik C.A."/>
        </authorList>
    </citation>
    <scope>NUCLEOTIDE SEQUENCE [LARGE SCALE GENOMIC DNA]</scope>
    <source>
        <strain evidence="1 2">NCFB 2777</strain>
    </source>
</reference>
<name>A0A429ZSJ8_9ENTE</name>
<dbReference type="Pfam" id="PF04883">
    <property type="entry name" value="HK97-gp10_like"/>
    <property type="match status" value="1"/>
</dbReference>
<evidence type="ECO:0000313" key="1">
    <source>
        <dbReference type="EMBL" id="RST96657.1"/>
    </source>
</evidence>
<evidence type="ECO:0008006" key="3">
    <source>
        <dbReference type="Google" id="ProtNLM"/>
    </source>
</evidence>
<evidence type="ECO:0000313" key="2">
    <source>
        <dbReference type="Proteomes" id="UP000287239"/>
    </source>
</evidence>
<proteinExistence type="predicted"/>
<keyword evidence="2" id="KW-1185">Reference proteome</keyword>
<dbReference type="EMBL" id="NGJU01000006">
    <property type="protein sequence ID" value="RST96657.1"/>
    <property type="molecule type" value="Genomic_DNA"/>
</dbReference>
<protein>
    <recommendedName>
        <fullName evidence="3">HK97 gp10 family phage protein</fullName>
    </recommendedName>
</protein>
<gene>
    <name evidence="1" type="ORF">CBF35_05340</name>
</gene>
<dbReference type="AlphaFoldDB" id="A0A429ZSJ8"/>